<reference evidence="2" key="1">
    <citation type="journal article" date="2013" name="Genome Announc.">
        <title>Draft Genome Sequence of Agarivorans albus Strain MKT 106T, an Agarolytic Marine Bacterium.</title>
        <authorList>
            <person name="Yasuike M."/>
            <person name="Nakamura Y."/>
            <person name="Kai W."/>
            <person name="Fujiwara A."/>
            <person name="Fukui Y."/>
            <person name="Satomi M."/>
            <person name="Sano M."/>
        </authorList>
    </citation>
    <scope>NUCLEOTIDE SEQUENCE [LARGE SCALE GENOMIC DNA]</scope>
</reference>
<organism evidence="2 3">
    <name type="scientific">Agarivorans albus MKT 106</name>
    <dbReference type="NCBI Taxonomy" id="1331007"/>
    <lineage>
        <taxon>Bacteria</taxon>
        <taxon>Pseudomonadati</taxon>
        <taxon>Pseudomonadota</taxon>
        <taxon>Gammaproteobacteria</taxon>
        <taxon>Alteromonadales</taxon>
        <taxon>Alteromonadaceae</taxon>
        <taxon>Agarivorans</taxon>
    </lineage>
</organism>
<dbReference type="RefSeq" id="WP_016400578.1">
    <property type="nucleotide sequence ID" value="NZ_BARX01000004.1"/>
</dbReference>
<evidence type="ECO:0000313" key="3">
    <source>
        <dbReference type="Proteomes" id="UP000014461"/>
    </source>
</evidence>
<dbReference type="Proteomes" id="UP000014461">
    <property type="component" value="Unassembled WGS sequence"/>
</dbReference>
<feature type="region of interest" description="Disordered" evidence="1">
    <location>
        <begin position="21"/>
        <end position="51"/>
    </location>
</feature>
<keyword evidence="3" id="KW-1185">Reference proteome</keyword>
<dbReference type="EMBL" id="BARX01000004">
    <property type="protein sequence ID" value="GAD00810.1"/>
    <property type="molecule type" value="Genomic_DNA"/>
</dbReference>
<comment type="caution">
    <text evidence="2">The sequence shown here is derived from an EMBL/GenBank/DDBJ whole genome shotgun (WGS) entry which is preliminary data.</text>
</comment>
<sequence>MSLSSINGSASNAYMAQAAAQQAQAVKAPLPPTNTTEQTATQKPNEPEDSAVKSFAYGALGMDKPNEVKDNDDGAYTAGQVLKAIGTVGSIIAIMV</sequence>
<name>R9PHH9_AGAAL</name>
<accession>R9PHH9</accession>
<gene>
    <name evidence="2" type="ORF">AALB_0890</name>
</gene>
<dbReference type="AlphaFoldDB" id="R9PHH9"/>
<evidence type="ECO:0000313" key="2">
    <source>
        <dbReference type="EMBL" id="GAD00810.1"/>
    </source>
</evidence>
<proteinExistence type="predicted"/>
<dbReference type="OrthoDB" id="6388959at2"/>
<protein>
    <submittedName>
        <fullName evidence="2">Uncharacterized protein</fullName>
    </submittedName>
</protein>
<evidence type="ECO:0000256" key="1">
    <source>
        <dbReference type="SAM" id="MobiDB-lite"/>
    </source>
</evidence>
<feature type="compositionally biased region" description="Polar residues" evidence="1">
    <location>
        <begin position="33"/>
        <end position="44"/>
    </location>
</feature>